<protein>
    <submittedName>
        <fullName evidence="2">Uncharacterized protein</fullName>
    </submittedName>
</protein>
<accession>A0A9P3FC46</accession>
<evidence type="ECO:0000256" key="1">
    <source>
        <dbReference type="SAM" id="MobiDB-lite"/>
    </source>
</evidence>
<gene>
    <name evidence="2" type="ORF">CKM354_000090000</name>
</gene>
<reference evidence="2 3" key="1">
    <citation type="submission" date="2021-01" db="EMBL/GenBank/DDBJ databases">
        <title>Cercospora kikuchii MAFF 305040 whole genome shotgun sequence.</title>
        <authorList>
            <person name="Kashiwa T."/>
            <person name="Suzuki T."/>
        </authorList>
    </citation>
    <scope>NUCLEOTIDE SEQUENCE [LARGE SCALE GENOMIC DNA]</scope>
    <source>
        <strain evidence="2 3">MAFF 305040</strain>
    </source>
</reference>
<keyword evidence="3" id="KW-1185">Reference proteome</keyword>
<organism evidence="2 3">
    <name type="scientific">Cercospora kikuchii</name>
    <dbReference type="NCBI Taxonomy" id="84275"/>
    <lineage>
        <taxon>Eukaryota</taxon>
        <taxon>Fungi</taxon>
        <taxon>Dikarya</taxon>
        <taxon>Ascomycota</taxon>
        <taxon>Pezizomycotina</taxon>
        <taxon>Dothideomycetes</taxon>
        <taxon>Dothideomycetidae</taxon>
        <taxon>Mycosphaerellales</taxon>
        <taxon>Mycosphaerellaceae</taxon>
        <taxon>Cercospora</taxon>
    </lineage>
</organism>
<feature type="compositionally biased region" description="Basic residues" evidence="1">
    <location>
        <begin position="1"/>
        <end position="22"/>
    </location>
</feature>
<dbReference type="OrthoDB" id="3645296at2759"/>
<name>A0A9P3FC46_9PEZI</name>
<dbReference type="Proteomes" id="UP000825890">
    <property type="component" value="Unassembled WGS sequence"/>
</dbReference>
<dbReference type="RefSeq" id="XP_044651941.1">
    <property type="nucleotide sequence ID" value="XM_044796006.1"/>
</dbReference>
<sequence>MSQNVRKVKGQRTRPRKPRKKALQPPDGPAQMPNDSLFMKLPPELRNVIYELVIEEYRRSLARDKVSSIIYPNSISINGYKIPTGRGGCYGKDTIPVGLKKWPEPDLLLMSRQVRLEARPLYYSLSKFQVFTYGRDLGALLTVLNRITESLPPIPGARWPVKHVEIYLVKVQWSNVRQLLSLAQITMKYPVVVNTVYHTFGHMIEQAQELGMRGYREGWTDDWLAIEFEEWATKFPEVQDNSRWSVGFCEGYINKRWSRMPKDLERPGDNYSVKAGNERVSSFKGSSRNVPSSDRKLRSMS</sequence>
<comment type="caution">
    <text evidence="2">The sequence shown here is derived from an EMBL/GenBank/DDBJ whole genome shotgun (WGS) entry which is preliminary data.</text>
</comment>
<dbReference type="AlphaFoldDB" id="A0A9P3FC46"/>
<evidence type="ECO:0000313" key="3">
    <source>
        <dbReference type="Proteomes" id="UP000825890"/>
    </source>
</evidence>
<feature type="region of interest" description="Disordered" evidence="1">
    <location>
        <begin position="267"/>
        <end position="301"/>
    </location>
</feature>
<evidence type="ECO:0000313" key="2">
    <source>
        <dbReference type="EMBL" id="GIZ37454.1"/>
    </source>
</evidence>
<dbReference type="EMBL" id="BOLY01000001">
    <property type="protein sequence ID" value="GIZ37454.1"/>
    <property type="molecule type" value="Genomic_DNA"/>
</dbReference>
<feature type="region of interest" description="Disordered" evidence="1">
    <location>
        <begin position="1"/>
        <end position="36"/>
    </location>
</feature>
<feature type="compositionally biased region" description="Polar residues" evidence="1">
    <location>
        <begin position="279"/>
        <end position="292"/>
    </location>
</feature>
<proteinExistence type="predicted"/>
<dbReference type="GeneID" id="68286475"/>